<dbReference type="Proteomes" id="UP000250123">
    <property type="component" value="Chromosome SHEWBE"/>
</dbReference>
<dbReference type="EMBL" id="LS483452">
    <property type="protein sequence ID" value="SQH74821.1"/>
    <property type="molecule type" value="Genomic_DNA"/>
</dbReference>
<name>A0A330LYH0_9GAMM</name>
<accession>A0A330LYH0</accession>
<reference evidence="1" key="1">
    <citation type="submission" date="2018-06" db="EMBL/GenBank/DDBJ databases">
        <authorList>
            <person name="Zhirakovskaya E."/>
        </authorList>
    </citation>
    <scope>NUCLEOTIDE SEQUENCE [LARGE SCALE GENOMIC DNA]</scope>
    <source>
        <strain evidence="1">DB21MT-2</strain>
    </source>
</reference>
<evidence type="ECO:0000313" key="1">
    <source>
        <dbReference type="EMBL" id="SQH74628.1"/>
    </source>
</evidence>
<sequence>MAFCVWVFLNVGIISHIQLQCRQVAYPLKHVRAMPTAAVSFKPKLNQSGWVLLGREGL</sequence>
<dbReference type="EMBL" id="LS483452">
    <property type="protein sequence ID" value="SQH74628.1"/>
    <property type="molecule type" value="Genomic_DNA"/>
</dbReference>
<dbReference type="AlphaFoldDB" id="A0A330LYH0"/>
<gene>
    <name evidence="1" type="ORF">SHEWBE_0647</name>
    <name evidence="2" type="ORF">SHEWBE_0849</name>
</gene>
<evidence type="ECO:0000313" key="3">
    <source>
        <dbReference type="Proteomes" id="UP000250123"/>
    </source>
</evidence>
<evidence type="ECO:0000313" key="2">
    <source>
        <dbReference type="EMBL" id="SQH74821.1"/>
    </source>
</evidence>
<dbReference type="KEGG" id="sbk:SHEWBE_0849"/>
<proteinExistence type="predicted"/>
<reference evidence="3" key="2">
    <citation type="submission" date="2018-06" db="EMBL/GenBank/DDBJ databases">
        <authorList>
            <person name="Cea G.-C."/>
            <person name="William W."/>
        </authorList>
    </citation>
    <scope>NUCLEOTIDE SEQUENCE [LARGE SCALE GENOMIC DNA]</scope>
    <source>
        <strain evidence="3">DB21MT-2</strain>
    </source>
</reference>
<organism evidence="1 3">
    <name type="scientific">Shewanella benthica</name>
    <dbReference type="NCBI Taxonomy" id="43661"/>
    <lineage>
        <taxon>Bacteria</taxon>
        <taxon>Pseudomonadati</taxon>
        <taxon>Pseudomonadota</taxon>
        <taxon>Gammaproteobacteria</taxon>
        <taxon>Alteromonadales</taxon>
        <taxon>Shewanellaceae</taxon>
        <taxon>Shewanella</taxon>
    </lineage>
</organism>
<dbReference type="KEGG" id="sbk:SHEWBE_0647"/>
<protein>
    <submittedName>
        <fullName evidence="1">Uncharacterized protein</fullName>
    </submittedName>
</protein>